<sequence length="184" mass="19930">MSQSCVMSLVSANVTRSFFLCSSKSKPCSTRLIAASKSVKRVRRFMSLSYSLPRFDFVGQIGPPEIQFPEELPSRPSRGPEWALLEVPELPNTPEINPSETPPEVTTVPSDPPPVGPPQSPDPEFPVPPLPSPPMPDTPNPPAPERPPDVVPPNWEPPRPPDIVPPEIPPPGIDPPPPMGPTII</sequence>
<organism evidence="2">
    <name type="scientific">Brassica oleracea</name>
    <name type="common">Wild cabbage</name>
    <dbReference type="NCBI Taxonomy" id="3712"/>
    <lineage>
        <taxon>Eukaryota</taxon>
        <taxon>Viridiplantae</taxon>
        <taxon>Streptophyta</taxon>
        <taxon>Embryophyta</taxon>
        <taxon>Tracheophyta</taxon>
        <taxon>Spermatophyta</taxon>
        <taxon>Magnoliopsida</taxon>
        <taxon>eudicotyledons</taxon>
        <taxon>Gunneridae</taxon>
        <taxon>Pentapetalae</taxon>
        <taxon>rosids</taxon>
        <taxon>malvids</taxon>
        <taxon>Brassicales</taxon>
        <taxon>Brassicaceae</taxon>
        <taxon>Brassiceae</taxon>
        <taxon>Brassica</taxon>
    </lineage>
</organism>
<dbReference type="EMBL" id="LR031876">
    <property type="protein sequence ID" value="VDD37600.1"/>
    <property type="molecule type" value="Genomic_DNA"/>
</dbReference>
<feature type="compositionally biased region" description="Pro residues" evidence="1">
    <location>
        <begin position="110"/>
        <end position="184"/>
    </location>
</feature>
<dbReference type="AlphaFoldDB" id="A0A3P6ED67"/>
<accession>A0A3P6ED67</accession>
<protein>
    <submittedName>
        <fullName evidence="2">Uncharacterized protein</fullName>
    </submittedName>
</protein>
<name>A0A3P6ED67_BRAOL</name>
<proteinExistence type="predicted"/>
<reference evidence="2" key="1">
    <citation type="submission" date="2018-11" db="EMBL/GenBank/DDBJ databases">
        <authorList>
            <consortium name="Genoscope - CEA"/>
            <person name="William W."/>
        </authorList>
    </citation>
    <scope>NUCLEOTIDE SEQUENCE</scope>
</reference>
<feature type="region of interest" description="Disordered" evidence="1">
    <location>
        <begin position="70"/>
        <end position="184"/>
    </location>
</feature>
<evidence type="ECO:0000256" key="1">
    <source>
        <dbReference type="SAM" id="MobiDB-lite"/>
    </source>
</evidence>
<feature type="compositionally biased region" description="Low complexity" evidence="1">
    <location>
        <begin position="98"/>
        <end position="109"/>
    </location>
</feature>
<evidence type="ECO:0000313" key="2">
    <source>
        <dbReference type="EMBL" id="VDD37600.1"/>
    </source>
</evidence>
<gene>
    <name evidence="2" type="ORF">BOLC7T43160H</name>
</gene>